<dbReference type="AlphaFoldDB" id="A0A1F2PDX2"/>
<comment type="similarity">
    <text evidence="2">Belongs to the methyl-accepting chemotaxis (MCP) protein family.</text>
</comment>
<sequence>MLKYFDNAKMRTKLIIFFILTGLIPIAIISGLAYNQARNSLVTMKLQEMELYSKDTQNRFSQDFADKAFYTSNILSNLATVENLLTAYQTADSPAELRQTAYAHVDTGLTPQQTAYQIESIYITDAAGNCIYASGQFKQTLEGTNLASRDYIKTSMQGQSSITPVEYSKVIDKYFVTLSAPFYSSQNDAIIGTVNSLVLMDSVEATLNQGIGDLGATANIYLVDQAGLLNTNPHLEGDTEATAFTTTITTEALKQLEDDFDSDNSDFRYAGMYRDYQDEKVLGTATFVTIGATKLGMIIEVSEAEALAPVRNLQIMMVSVLLLAIAACAVIVTLLSRRITSPLQTVSKLMDEAGQGNLAVRGEFSSGDEIGKLCTDFNQLVEKIGGSLQEIVEATDVLNESADAMDRVASTIAVGSEETSAKINVVSAAVEEISASMEQSNATLLTTVDNTNQIAASIEEISGTTRNLAAASQQTAATVNQAILLMGQIFESIRAVSTSAENVNAEVTTVVEAVKEVNLSVNEINKSCEKSLTITQVADNEAKNTAEIIRNLNLSSKKINKIIKIIDDIADQTNMLALNAAIEAAGAGEAGKGFAVVANEVKELAKQTSEATDEIADQIEGMQENMEQAVAAVARINDVVDEVTTITTVIATAVTEQSATTQGISEAAIRASARLDTITAEIREIDEKAGEVKRGAEESGLAVSEIAKSTAELARAADDAAVNTERASVSMVQLSRATDETAKGAVEISRSVQEINKASEEISEGASKTSIAANRLVDLSLKLGESVSQFKF</sequence>
<reference evidence="7 8" key="1">
    <citation type="submission" date="2015-09" db="EMBL/GenBank/DDBJ databases">
        <title>Genome sequence of Acetobacterium wieringae DSM 1911.</title>
        <authorList>
            <person name="Poehlein A."/>
            <person name="Bengelsdorf F.R."/>
            <person name="Schiel-Bengelsdorf B."/>
            <person name="Duerre P."/>
            <person name="Daniel R."/>
        </authorList>
    </citation>
    <scope>NUCLEOTIDE SEQUENCE [LARGE SCALE GENOMIC DNA]</scope>
    <source>
        <strain evidence="7 8">DSM 1911</strain>
    </source>
</reference>
<name>A0A1F2PDX2_9FIRM</name>
<comment type="caution">
    <text evidence="7">The sequence shown here is derived from an EMBL/GenBank/DDBJ whole genome shotgun (WGS) entry which is preliminary data.</text>
</comment>
<feature type="transmembrane region" description="Helical" evidence="4">
    <location>
        <begin position="12"/>
        <end position="34"/>
    </location>
</feature>
<dbReference type="CDD" id="cd12914">
    <property type="entry name" value="PDC1_DGC_like"/>
    <property type="match status" value="1"/>
</dbReference>
<dbReference type="RefSeq" id="WP_070372298.1">
    <property type="nucleotide sequence ID" value="NZ_LKEU01000039.1"/>
</dbReference>
<dbReference type="Proteomes" id="UP000176244">
    <property type="component" value="Unassembled WGS sequence"/>
</dbReference>
<dbReference type="Gene3D" id="3.30.450.20">
    <property type="entry name" value="PAS domain"/>
    <property type="match status" value="1"/>
</dbReference>
<dbReference type="PROSITE" id="PS50885">
    <property type="entry name" value="HAMP"/>
    <property type="match status" value="1"/>
</dbReference>
<dbReference type="Pfam" id="PF00672">
    <property type="entry name" value="HAMP"/>
    <property type="match status" value="1"/>
</dbReference>
<dbReference type="PROSITE" id="PS50111">
    <property type="entry name" value="CHEMOTAXIS_TRANSDUC_2"/>
    <property type="match status" value="1"/>
</dbReference>
<dbReference type="InterPro" id="IPR004089">
    <property type="entry name" value="MCPsignal_dom"/>
</dbReference>
<dbReference type="PANTHER" id="PTHR32089:SF112">
    <property type="entry name" value="LYSOZYME-LIKE PROTEIN-RELATED"/>
    <property type="match status" value="1"/>
</dbReference>
<evidence type="ECO:0000256" key="1">
    <source>
        <dbReference type="ARBA" id="ARBA00023224"/>
    </source>
</evidence>
<evidence type="ECO:0000259" key="5">
    <source>
        <dbReference type="PROSITE" id="PS50111"/>
    </source>
</evidence>
<evidence type="ECO:0000259" key="6">
    <source>
        <dbReference type="PROSITE" id="PS50885"/>
    </source>
</evidence>
<gene>
    <name evidence="7" type="primary">pctB</name>
    <name evidence="7" type="ORF">ACWI_30420</name>
</gene>
<dbReference type="CDD" id="cd06225">
    <property type="entry name" value="HAMP"/>
    <property type="match status" value="1"/>
</dbReference>
<evidence type="ECO:0000256" key="3">
    <source>
        <dbReference type="PROSITE-ProRule" id="PRU00284"/>
    </source>
</evidence>
<dbReference type="SMART" id="SM00304">
    <property type="entry name" value="HAMP"/>
    <property type="match status" value="2"/>
</dbReference>
<dbReference type="Pfam" id="PF00015">
    <property type="entry name" value="MCPsignal"/>
    <property type="match status" value="1"/>
</dbReference>
<evidence type="ECO:0000313" key="8">
    <source>
        <dbReference type="Proteomes" id="UP000176244"/>
    </source>
</evidence>
<dbReference type="PANTHER" id="PTHR32089">
    <property type="entry name" value="METHYL-ACCEPTING CHEMOTAXIS PROTEIN MCPB"/>
    <property type="match status" value="1"/>
</dbReference>
<keyword evidence="4" id="KW-0812">Transmembrane</keyword>
<dbReference type="EMBL" id="LKEU01000039">
    <property type="protein sequence ID" value="OFV69587.1"/>
    <property type="molecule type" value="Genomic_DNA"/>
</dbReference>
<dbReference type="GO" id="GO:0007165">
    <property type="term" value="P:signal transduction"/>
    <property type="evidence" value="ECO:0007669"/>
    <property type="project" value="UniProtKB-KW"/>
</dbReference>
<dbReference type="STRING" id="52694.ACWI_30420"/>
<feature type="domain" description="HAMP" evidence="6">
    <location>
        <begin position="337"/>
        <end position="389"/>
    </location>
</feature>
<protein>
    <submittedName>
        <fullName evidence="7">Methyl-accepting chemotaxis protein PctB</fullName>
    </submittedName>
</protein>
<keyword evidence="4" id="KW-0472">Membrane</keyword>
<organism evidence="7 8">
    <name type="scientific">Acetobacterium wieringae</name>
    <dbReference type="NCBI Taxonomy" id="52694"/>
    <lineage>
        <taxon>Bacteria</taxon>
        <taxon>Bacillati</taxon>
        <taxon>Bacillota</taxon>
        <taxon>Clostridia</taxon>
        <taxon>Eubacteriales</taxon>
        <taxon>Eubacteriaceae</taxon>
        <taxon>Acetobacterium</taxon>
    </lineage>
</organism>
<dbReference type="InterPro" id="IPR003660">
    <property type="entry name" value="HAMP_dom"/>
</dbReference>
<keyword evidence="4" id="KW-1133">Transmembrane helix</keyword>
<dbReference type="Gene3D" id="1.10.287.950">
    <property type="entry name" value="Methyl-accepting chemotaxis protein"/>
    <property type="match status" value="3"/>
</dbReference>
<keyword evidence="1 3" id="KW-0807">Transducer</keyword>
<evidence type="ECO:0000256" key="4">
    <source>
        <dbReference type="SAM" id="Phobius"/>
    </source>
</evidence>
<proteinExistence type="inferred from homology"/>
<dbReference type="OrthoDB" id="597657at2"/>
<feature type="domain" description="Methyl-accepting transducer" evidence="5">
    <location>
        <begin position="450"/>
        <end position="714"/>
    </location>
</feature>
<dbReference type="GO" id="GO:0016020">
    <property type="term" value="C:membrane"/>
    <property type="evidence" value="ECO:0007669"/>
    <property type="project" value="InterPro"/>
</dbReference>
<evidence type="ECO:0000256" key="2">
    <source>
        <dbReference type="ARBA" id="ARBA00029447"/>
    </source>
</evidence>
<dbReference type="SUPFAM" id="SSF58104">
    <property type="entry name" value="Methyl-accepting chemotaxis protein (MCP) signaling domain"/>
    <property type="match status" value="3"/>
</dbReference>
<dbReference type="SMART" id="SM00283">
    <property type="entry name" value="MA"/>
    <property type="match status" value="1"/>
</dbReference>
<feature type="transmembrane region" description="Helical" evidence="4">
    <location>
        <begin position="315"/>
        <end position="335"/>
    </location>
</feature>
<evidence type="ECO:0000313" key="7">
    <source>
        <dbReference type="EMBL" id="OFV69587.1"/>
    </source>
</evidence>
<accession>A0A1F2PDX2</accession>